<gene>
    <name evidence="1" type="ORF">HPB47_000552</name>
</gene>
<organism evidence="1 2">
    <name type="scientific">Ixodes persulcatus</name>
    <name type="common">Taiga tick</name>
    <dbReference type="NCBI Taxonomy" id="34615"/>
    <lineage>
        <taxon>Eukaryota</taxon>
        <taxon>Metazoa</taxon>
        <taxon>Ecdysozoa</taxon>
        <taxon>Arthropoda</taxon>
        <taxon>Chelicerata</taxon>
        <taxon>Arachnida</taxon>
        <taxon>Acari</taxon>
        <taxon>Parasitiformes</taxon>
        <taxon>Ixodida</taxon>
        <taxon>Ixodoidea</taxon>
        <taxon>Ixodidae</taxon>
        <taxon>Ixodinae</taxon>
        <taxon>Ixodes</taxon>
    </lineage>
</organism>
<accession>A0AC60PRF0</accession>
<protein>
    <submittedName>
        <fullName evidence="1">Uncharacterized protein</fullName>
    </submittedName>
</protein>
<comment type="caution">
    <text evidence="1">The sequence shown here is derived from an EMBL/GenBank/DDBJ whole genome shotgun (WGS) entry which is preliminary data.</text>
</comment>
<sequence>MHELIVTQLTLGERVQQLTELSKKRPVIRLNAEKFKQYVRASPRNYSFIIMFTALSPHRQCSICSQANEEFQIVASSFQSLAYTNRLFFGLVDYDEGPEVFAQLKQNSAPVFLHFSEKGPLKKGDQMDIQRIGFGADSIARWIAERTEVQIRIFRPPSYSGTIALVILVALIGALLYMRRNNLDFLYNKTSWGIAALCIVFAMTSGQMWNHIRGPPFMHKTQRGVIQSPTDCSDFAGTEKTSE</sequence>
<reference evidence="1 2" key="1">
    <citation type="journal article" date="2020" name="Cell">
        <title>Large-Scale Comparative Analyses of Tick Genomes Elucidate Their Genetic Diversity and Vector Capacities.</title>
        <authorList>
            <consortium name="Tick Genome and Microbiome Consortium (TIGMIC)"/>
            <person name="Jia N."/>
            <person name="Wang J."/>
            <person name="Shi W."/>
            <person name="Du L."/>
            <person name="Sun Y."/>
            <person name="Zhan W."/>
            <person name="Jiang J.F."/>
            <person name="Wang Q."/>
            <person name="Zhang B."/>
            <person name="Ji P."/>
            <person name="Bell-Sakyi L."/>
            <person name="Cui X.M."/>
            <person name="Yuan T.T."/>
            <person name="Jiang B.G."/>
            <person name="Yang W.F."/>
            <person name="Lam T.T."/>
            <person name="Chang Q.C."/>
            <person name="Ding S.J."/>
            <person name="Wang X.J."/>
            <person name="Zhu J.G."/>
            <person name="Ruan X.D."/>
            <person name="Zhao L."/>
            <person name="Wei J.T."/>
            <person name="Ye R.Z."/>
            <person name="Que T.C."/>
            <person name="Du C.H."/>
            <person name="Zhou Y.H."/>
            <person name="Cheng J.X."/>
            <person name="Dai P.F."/>
            <person name="Guo W.B."/>
            <person name="Han X.H."/>
            <person name="Huang E.J."/>
            <person name="Li L.F."/>
            <person name="Wei W."/>
            <person name="Gao Y.C."/>
            <person name="Liu J.Z."/>
            <person name="Shao H.Z."/>
            <person name="Wang X."/>
            <person name="Wang C.C."/>
            <person name="Yang T.C."/>
            <person name="Huo Q.B."/>
            <person name="Li W."/>
            <person name="Chen H.Y."/>
            <person name="Chen S.E."/>
            <person name="Zhou L.G."/>
            <person name="Ni X.B."/>
            <person name="Tian J.H."/>
            <person name="Sheng Y."/>
            <person name="Liu T."/>
            <person name="Pan Y.S."/>
            <person name="Xia L.Y."/>
            <person name="Li J."/>
            <person name="Zhao F."/>
            <person name="Cao W.C."/>
        </authorList>
    </citation>
    <scope>NUCLEOTIDE SEQUENCE [LARGE SCALE GENOMIC DNA]</scope>
    <source>
        <strain evidence="1">Iper-2018</strain>
    </source>
</reference>
<dbReference type="EMBL" id="JABSTQ010010066">
    <property type="protein sequence ID" value="KAG0423675.1"/>
    <property type="molecule type" value="Genomic_DNA"/>
</dbReference>
<name>A0AC60PRF0_IXOPE</name>
<proteinExistence type="predicted"/>
<evidence type="ECO:0000313" key="2">
    <source>
        <dbReference type="Proteomes" id="UP000805193"/>
    </source>
</evidence>
<dbReference type="Proteomes" id="UP000805193">
    <property type="component" value="Unassembled WGS sequence"/>
</dbReference>
<evidence type="ECO:0000313" key="1">
    <source>
        <dbReference type="EMBL" id="KAG0423675.1"/>
    </source>
</evidence>
<keyword evidence="2" id="KW-1185">Reference proteome</keyword>